<proteinExistence type="predicted"/>
<reference evidence="3" key="1">
    <citation type="journal article" date="2021" name="Nat. Commun.">
        <title>Genetic determinants of endophytism in the Arabidopsis root mycobiome.</title>
        <authorList>
            <person name="Mesny F."/>
            <person name="Miyauchi S."/>
            <person name="Thiergart T."/>
            <person name="Pickel B."/>
            <person name="Atanasova L."/>
            <person name="Karlsson M."/>
            <person name="Huettel B."/>
            <person name="Barry K.W."/>
            <person name="Haridas S."/>
            <person name="Chen C."/>
            <person name="Bauer D."/>
            <person name="Andreopoulos W."/>
            <person name="Pangilinan J."/>
            <person name="LaButti K."/>
            <person name="Riley R."/>
            <person name="Lipzen A."/>
            <person name="Clum A."/>
            <person name="Drula E."/>
            <person name="Henrissat B."/>
            <person name="Kohler A."/>
            <person name="Grigoriev I.V."/>
            <person name="Martin F.M."/>
            <person name="Hacquard S."/>
        </authorList>
    </citation>
    <scope>NUCLEOTIDE SEQUENCE</scope>
    <source>
        <strain evidence="3">MPI-SDFR-AT-0117</strain>
    </source>
</reference>
<accession>A0A9P9A8Y3</accession>
<evidence type="ECO:0000256" key="1">
    <source>
        <dbReference type="SAM" id="MobiDB-lite"/>
    </source>
</evidence>
<name>A0A9P9A8Y3_9PEZI</name>
<sequence length="115" mass="12705">MDEQDPEPSWLGFFSSYAQSSEYPAVLRYITGSFAFLGLILILPFVFLILLDLLIWAVRACWTGQPPEEAEQARSGGAVQEISEDAQNDARSSTTPNQNEGRAHRRARASSRGDG</sequence>
<feature type="transmembrane region" description="Helical" evidence="2">
    <location>
        <begin position="34"/>
        <end position="58"/>
    </location>
</feature>
<comment type="caution">
    <text evidence="3">The sequence shown here is derived from an EMBL/GenBank/DDBJ whole genome shotgun (WGS) entry which is preliminary data.</text>
</comment>
<organism evidence="3 4">
    <name type="scientific">Plectosphaerella plurivora</name>
    <dbReference type="NCBI Taxonomy" id="936078"/>
    <lineage>
        <taxon>Eukaryota</taxon>
        <taxon>Fungi</taxon>
        <taxon>Dikarya</taxon>
        <taxon>Ascomycota</taxon>
        <taxon>Pezizomycotina</taxon>
        <taxon>Sordariomycetes</taxon>
        <taxon>Hypocreomycetidae</taxon>
        <taxon>Glomerellales</taxon>
        <taxon>Plectosphaerellaceae</taxon>
        <taxon>Plectosphaerella</taxon>
    </lineage>
</organism>
<feature type="compositionally biased region" description="Polar residues" evidence="1">
    <location>
        <begin position="89"/>
        <end position="100"/>
    </location>
</feature>
<evidence type="ECO:0000313" key="4">
    <source>
        <dbReference type="Proteomes" id="UP000770015"/>
    </source>
</evidence>
<evidence type="ECO:0000313" key="3">
    <source>
        <dbReference type="EMBL" id="KAH6682391.1"/>
    </source>
</evidence>
<keyword evidence="2" id="KW-1133">Transmembrane helix</keyword>
<evidence type="ECO:0000256" key="2">
    <source>
        <dbReference type="SAM" id="Phobius"/>
    </source>
</evidence>
<keyword evidence="2" id="KW-0812">Transmembrane</keyword>
<keyword evidence="2" id="KW-0472">Membrane</keyword>
<feature type="region of interest" description="Disordered" evidence="1">
    <location>
        <begin position="67"/>
        <end position="115"/>
    </location>
</feature>
<dbReference type="Proteomes" id="UP000770015">
    <property type="component" value="Unassembled WGS sequence"/>
</dbReference>
<dbReference type="EMBL" id="JAGSXJ010000018">
    <property type="protein sequence ID" value="KAH6682391.1"/>
    <property type="molecule type" value="Genomic_DNA"/>
</dbReference>
<gene>
    <name evidence="3" type="ORF">F5X68DRAFT_263357</name>
</gene>
<dbReference type="AlphaFoldDB" id="A0A9P9A8Y3"/>
<keyword evidence="4" id="KW-1185">Reference proteome</keyword>
<protein>
    <submittedName>
        <fullName evidence="3">Uncharacterized protein</fullName>
    </submittedName>
</protein>